<accession>A0ABN1UW80</accession>
<organism evidence="6 7">
    <name type="scientific">Streptomyces hebeiensis</name>
    <dbReference type="NCBI Taxonomy" id="229486"/>
    <lineage>
        <taxon>Bacteria</taxon>
        <taxon>Bacillati</taxon>
        <taxon>Actinomycetota</taxon>
        <taxon>Actinomycetes</taxon>
        <taxon>Kitasatosporales</taxon>
        <taxon>Streptomycetaceae</taxon>
        <taxon>Streptomyces</taxon>
    </lineage>
</organism>
<evidence type="ECO:0000256" key="2">
    <source>
        <dbReference type="ARBA" id="ARBA00023002"/>
    </source>
</evidence>
<evidence type="ECO:0000313" key="7">
    <source>
        <dbReference type="Proteomes" id="UP001501371"/>
    </source>
</evidence>
<dbReference type="Pfam" id="PF00106">
    <property type="entry name" value="adh_short"/>
    <property type="match status" value="1"/>
</dbReference>
<dbReference type="EMBL" id="BAAAKV010000027">
    <property type="protein sequence ID" value="GAA1173103.1"/>
    <property type="molecule type" value="Genomic_DNA"/>
</dbReference>
<dbReference type="Gene3D" id="3.40.50.720">
    <property type="entry name" value="NAD(P)-binding Rossmann-like Domain"/>
    <property type="match status" value="1"/>
</dbReference>
<feature type="region of interest" description="Disordered" evidence="4">
    <location>
        <begin position="278"/>
        <end position="299"/>
    </location>
</feature>
<dbReference type="PANTHER" id="PTHR44196">
    <property type="entry name" value="DEHYDROGENASE/REDUCTASE SDR FAMILY MEMBER 7B"/>
    <property type="match status" value="1"/>
</dbReference>
<dbReference type="PROSITE" id="PS00061">
    <property type="entry name" value="ADH_SHORT"/>
    <property type="match status" value="1"/>
</dbReference>
<dbReference type="SUPFAM" id="SSF51735">
    <property type="entry name" value="NAD(P)-binding Rossmann-fold domains"/>
    <property type="match status" value="1"/>
</dbReference>
<proteinExistence type="inferred from homology"/>
<dbReference type="InterPro" id="IPR020904">
    <property type="entry name" value="Sc_DH/Rdtase_CS"/>
</dbReference>
<evidence type="ECO:0000256" key="1">
    <source>
        <dbReference type="ARBA" id="ARBA00006484"/>
    </source>
</evidence>
<dbReference type="PRINTS" id="PR00080">
    <property type="entry name" value="SDRFAMILY"/>
</dbReference>
<dbReference type="Proteomes" id="UP001501371">
    <property type="component" value="Unassembled WGS sequence"/>
</dbReference>
<dbReference type="PRINTS" id="PR00081">
    <property type="entry name" value="GDHRDH"/>
</dbReference>
<reference evidence="6 7" key="1">
    <citation type="journal article" date="2019" name="Int. J. Syst. Evol. Microbiol.">
        <title>The Global Catalogue of Microorganisms (GCM) 10K type strain sequencing project: providing services to taxonomists for standard genome sequencing and annotation.</title>
        <authorList>
            <consortium name="The Broad Institute Genomics Platform"/>
            <consortium name="The Broad Institute Genome Sequencing Center for Infectious Disease"/>
            <person name="Wu L."/>
            <person name="Ma J."/>
        </authorList>
    </citation>
    <scope>NUCLEOTIDE SEQUENCE [LARGE SCALE GENOMIC DNA]</scope>
    <source>
        <strain evidence="6 7">JCM 12696</strain>
    </source>
</reference>
<feature type="domain" description="Ketoreductase" evidence="5">
    <location>
        <begin position="13"/>
        <end position="194"/>
    </location>
</feature>
<dbReference type="InterPro" id="IPR036291">
    <property type="entry name" value="NAD(P)-bd_dom_sf"/>
</dbReference>
<sequence length="326" mass="33885">MASMLASPSLTGLSAVVTGGSRGLGLLLAEELAARHCDVTIVARDAAELGRADTLLRRPGGVRVRTAVCDVRDRDAVREMLRDTAGAFGGIDLVIANAGIIQVAPVDDLGAEAFESALDSIFKGALYTSLEALPYLRRSPAGGRLALIGSVGGLLAAPHLLPYSCAKAAVGALAEGLHAEAARGGVSVTAVHPGLMRTGSHLHARFGGDQEREFAWFSALAGMPVVSMNARRAADRIVTAVQRRRTRIVLTPVARAAAVVHGVAPGLTTRMTTLATRALPNPTDGRRRLTEGADLGPPAHPVARRLRAWGSALNDKVAGAYNQRAA</sequence>
<keyword evidence="2" id="KW-0560">Oxidoreductase</keyword>
<comment type="similarity">
    <text evidence="1 3">Belongs to the short-chain dehydrogenases/reductases (SDR) family.</text>
</comment>
<evidence type="ECO:0000256" key="4">
    <source>
        <dbReference type="SAM" id="MobiDB-lite"/>
    </source>
</evidence>
<dbReference type="InterPro" id="IPR002347">
    <property type="entry name" value="SDR_fam"/>
</dbReference>
<dbReference type="InterPro" id="IPR057326">
    <property type="entry name" value="KR_dom"/>
</dbReference>
<dbReference type="CDD" id="cd05233">
    <property type="entry name" value="SDR_c"/>
    <property type="match status" value="1"/>
</dbReference>
<evidence type="ECO:0000256" key="3">
    <source>
        <dbReference type="RuleBase" id="RU000363"/>
    </source>
</evidence>
<protein>
    <submittedName>
        <fullName evidence="6">SDR family oxidoreductase</fullName>
    </submittedName>
</protein>
<dbReference type="SMART" id="SM00822">
    <property type="entry name" value="PKS_KR"/>
    <property type="match status" value="1"/>
</dbReference>
<evidence type="ECO:0000259" key="5">
    <source>
        <dbReference type="SMART" id="SM00822"/>
    </source>
</evidence>
<dbReference type="PANTHER" id="PTHR44196:SF1">
    <property type="entry name" value="DEHYDROGENASE_REDUCTASE SDR FAMILY MEMBER 7B"/>
    <property type="match status" value="1"/>
</dbReference>
<name>A0ABN1UW80_9ACTN</name>
<keyword evidence="7" id="KW-1185">Reference proteome</keyword>
<comment type="caution">
    <text evidence="6">The sequence shown here is derived from an EMBL/GenBank/DDBJ whole genome shotgun (WGS) entry which is preliminary data.</text>
</comment>
<dbReference type="RefSeq" id="WP_344276649.1">
    <property type="nucleotide sequence ID" value="NZ_BAAAKV010000027.1"/>
</dbReference>
<gene>
    <name evidence="6" type="ORF">GCM10009654_32960</name>
</gene>
<evidence type="ECO:0000313" key="6">
    <source>
        <dbReference type="EMBL" id="GAA1173103.1"/>
    </source>
</evidence>